<dbReference type="InterPro" id="IPR017437">
    <property type="entry name" value="ATP-NAD_kinase_PpnK-typ_C"/>
</dbReference>
<evidence type="ECO:0000313" key="10">
    <source>
        <dbReference type="Proteomes" id="UP000268093"/>
    </source>
</evidence>
<dbReference type="Gene3D" id="3.40.50.10330">
    <property type="entry name" value="Probable inorganic polyphosphate/atp-NAD kinase, domain 1"/>
    <property type="match status" value="1"/>
</dbReference>
<keyword evidence="10" id="KW-1185">Reference proteome</keyword>
<evidence type="ECO:0000256" key="8">
    <source>
        <dbReference type="SAM" id="MobiDB-lite"/>
    </source>
</evidence>
<dbReference type="Pfam" id="PF01513">
    <property type="entry name" value="NAD_kinase"/>
    <property type="match status" value="1"/>
</dbReference>
<protein>
    <submittedName>
        <fullName evidence="9">ATP-NAD kinase-like domain-containing protein</fullName>
    </submittedName>
</protein>
<dbReference type="GO" id="GO:0019674">
    <property type="term" value="P:NAD+ metabolic process"/>
    <property type="evidence" value="ECO:0007669"/>
    <property type="project" value="InterPro"/>
</dbReference>
<dbReference type="InterPro" id="IPR017438">
    <property type="entry name" value="ATP-NAD_kinase_N"/>
</dbReference>
<feature type="compositionally biased region" description="Polar residues" evidence="8">
    <location>
        <begin position="496"/>
        <end position="507"/>
    </location>
</feature>
<feature type="compositionally biased region" description="Acidic residues" evidence="8">
    <location>
        <begin position="508"/>
        <end position="544"/>
    </location>
</feature>
<evidence type="ECO:0000256" key="6">
    <source>
        <dbReference type="ARBA" id="ARBA00022857"/>
    </source>
</evidence>
<dbReference type="PANTHER" id="PTHR20275:SF0">
    <property type="entry name" value="NAD KINASE"/>
    <property type="match status" value="1"/>
</dbReference>
<dbReference type="SUPFAM" id="SSF111331">
    <property type="entry name" value="NAD kinase/diacylglycerol kinase-like"/>
    <property type="match status" value="1"/>
</dbReference>
<sequence>MAPSNLTTEHPSLSQHSAFTYLEPGTDSSPSVGLCKTTTTLLADTAVAVRDVSKRIAHAHIKWESPRTALIVTKPGDKNLVKLTHELAEWLIETPRYGNPSGLTVYVDAKLQNSKRFRYKREGKLKFWTPELCATQPHLFDFVITLGGDGTVLFTSWLFQGVVPPVVPFHLGSLGFLTPFDFSNFKEELTAAIEHGVRINLRMRFSCTVYRAVRAPDCNPALPTTPAGLRSVKKNRRTGEIRVGDWVDGEGDMHRTRRMKEAAQEAGSEGQDEHGSWAQEKHVPCFTTVPTESFEVLNDLVVDRGPSPYMSLLELFGDNQHLTTVQADGLAIATPTGSTAYSLSAGGPLTHPEIPAILISPICPHTLSFRPMLLPNSMELRVCVPMGSRATAWASFDGRGRIELRQGDHIKITASRHPFPTICAQTASKDWFNSLTRCLRWNERQQQKMFVVVESRKGRTESKRKAAHDRQGSTVSAASSVSSDPEEGVFAMFGNGSETGRTGSEVNSFEEEEYDDVEDEEEDEEEDEKEDEDEEDDTLEGWGEDELRKVRLTVPKAPQALIADSKNAVML</sequence>
<dbReference type="Pfam" id="PF20143">
    <property type="entry name" value="NAD_kinase_C"/>
    <property type="match status" value="1"/>
</dbReference>
<keyword evidence="5" id="KW-0067">ATP-binding</keyword>
<keyword evidence="7" id="KW-0520">NAD</keyword>
<dbReference type="FunFam" id="2.60.200.30:FF:000009">
    <property type="entry name" value="Poly(P)/ATP NAD kinase"/>
    <property type="match status" value="1"/>
</dbReference>
<evidence type="ECO:0000256" key="5">
    <source>
        <dbReference type="ARBA" id="ARBA00022840"/>
    </source>
</evidence>
<dbReference type="GO" id="GO:0003951">
    <property type="term" value="F:NAD+ kinase activity"/>
    <property type="evidence" value="ECO:0007669"/>
    <property type="project" value="InterPro"/>
</dbReference>
<dbReference type="EMBL" id="RBNI01001035">
    <property type="protein sequence ID" value="RUP50976.1"/>
    <property type="molecule type" value="Genomic_DNA"/>
</dbReference>
<evidence type="ECO:0000256" key="3">
    <source>
        <dbReference type="ARBA" id="ARBA00022741"/>
    </source>
</evidence>
<feature type="region of interest" description="Disordered" evidence="8">
    <location>
        <begin position="452"/>
        <end position="547"/>
    </location>
</feature>
<keyword evidence="4 9" id="KW-0418">Kinase</keyword>
<accession>A0A433DJS6</accession>
<comment type="similarity">
    <text evidence="1">Belongs to the NAD kinase family.</text>
</comment>
<evidence type="ECO:0000256" key="7">
    <source>
        <dbReference type="ARBA" id="ARBA00023027"/>
    </source>
</evidence>
<evidence type="ECO:0000313" key="9">
    <source>
        <dbReference type="EMBL" id="RUP50976.1"/>
    </source>
</evidence>
<feature type="compositionally biased region" description="Basic and acidic residues" evidence="8">
    <location>
        <begin position="454"/>
        <end position="471"/>
    </location>
</feature>
<dbReference type="OrthoDB" id="24581at2759"/>
<dbReference type="InterPro" id="IPR016064">
    <property type="entry name" value="NAD/diacylglycerol_kinase_sf"/>
</dbReference>
<dbReference type="PANTHER" id="PTHR20275">
    <property type="entry name" value="NAD KINASE"/>
    <property type="match status" value="1"/>
</dbReference>
<reference evidence="9 10" key="1">
    <citation type="journal article" date="2018" name="New Phytol.">
        <title>Phylogenomics of Endogonaceae and evolution of mycorrhizas within Mucoromycota.</title>
        <authorList>
            <person name="Chang Y."/>
            <person name="Desiro A."/>
            <person name="Na H."/>
            <person name="Sandor L."/>
            <person name="Lipzen A."/>
            <person name="Clum A."/>
            <person name="Barry K."/>
            <person name="Grigoriev I.V."/>
            <person name="Martin F.M."/>
            <person name="Stajich J.E."/>
            <person name="Smith M.E."/>
            <person name="Bonito G."/>
            <person name="Spatafora J.W."/>
        </authorList>
    </citation>
    <scope>NUCLEOTIDE SEQUENCE [LARGE SCALE GENOMIC DNA]</scope>
    <source>
        <strain evidence="9 10">GMNB39</strain>
    </source>
</reference>
<evidence type="ECO:0000256" key="4">
    <source>
        <dbReference type="ARBA" id="ARBA00022777"/>
    </source>
</evidence>
<dbReference type="Gene3D" id="2.60.200.30">
    <property type="entry name" value="Probable inorganic polyphosphate/atp-NAD kinase, domain 2"/>
    <property type="match status" value="1"/>
</dbReference>
<gene>
    <name evidence="9" type="ORF">BC936DRAFT_136758</name>
</gene>
<organism evidence="9 10">
    <name type="scientific">Jimgerdemannia flammicorona</name>
    <dbReference type="NCBI Taxonomy" id="994334"/>
    <lineage>
        <taxon>Eukaryota</taxon>
        <taxon>Fungi</taxon>
        <taxon>Fungi incertae sedis</taxon>
        <taxon>Mucoromycota</taxon>
        <taxon>Mucoromycotina</taxon>
        <taxon>Endogonomycetes</taxon>
        <taxon>Endogonales</taxon>
        <taxon>Endogonaceae</taxon>
        <taxon>Jimgerdemannia</taxon>
    </lineage>
</organism>
<keyword evidence="6" id="KW-0521">NADP</keyword>
<name>A0A433DJS6_9FUNG</name>
<feature type="compositionally biased region" description="Low complexity" evidence="8">
    <location>
        <begin position="473"/>
        <end position="483"/>
    </location>
</feature>
<dbReference type="HAMAP" id="MF_00361">
    <property type="entry name" value="NAD_kinase"/>
    <property type="match status" value="1"/>
</dbReference>
<keyword evidence="2" id="KW-0808">Transferase</keyword>
<dbReference type="AlphaFoldDB" id="A0A433DJS6"/>
<dbReference type="GO" id="GO:0005524">
    <property type="term" value="F:ATP binding"/>
    <property type="evidence" value="ECO:0007669"/>
    <property type="project" value="UniProtKB-KW"/>
</dbReference>
<dbReference type="Proteomes" id="UP000268093">
    <property type="component" value="Unassembled WGS sequence"/>
</dbReference>
<dbReference type="GO" id="GO:0006741">
    <property type="term" value="P:NADP+ biosynthetic process"/>
    <property type="evidence" value="ECO:0007669"/>
    <property type="project" value="InterPro"/>
</dbReference>
<comment type="caution">
    <text evidence="9">The sequence shown here is derived from an EMBL/GenBank/DDBJ whole genome shotgun (WGS) entry which is preliminary data.</text>
</comment>
<evidence type="ECO:0000256" key="2">
    <source>
        <dbReference type="ARBA" id="ARBA00022679"/>
    </source>
</evidence>
<proteinExistence type="inferred from homology"/>
<keyword evidence="3" id="KW-0547">Nucleotide-binding</keyword>
<dbReference type="InterPro" id="IPR002504">
    <property type="entry name" value="NADK"/>
</dbReference>
<evidence type="ECO:0000256" key="1">
    <source>
        <dbReference type="ARBA" id="ARBA00010995"/>
    </source>
</evidence>